<evidence type="ECO:0000259" key="1">
    <source>
        <dbReference type="Pfam" id="PF18145"/>
    </source>
</evidence>
<keyword evidence="3" id="KW-1185">Reference proteome</keyword>
<protein>
    <recommendedName>
        <fullName evidence="1">SMODS-associated and fused to various effectors domain-containing protein</fullName>
    </recommendedName>
</protein>
<evidence type="ECO:0000313" key="2">
    <source>
        <dbReference type="EMBL" id="TCU81551.1"/>
    </source>
</evidence>
<evidence type="ECO:0000313" key="3">
    <source>
        <dbReference type="Proteomes" id="UP000295110"/>
    </source>
</evidence>
<comment type="caution">
    <text evidence="2">The sequence shown here is derived from an EMBL/GenBank/DDBJ whole genome shotgun (WGS) entry which is preliminary data.</text>
</comment>
<name>A0A4R3U5R9_ROSSA</name>
<dbReference type="AlphaFoldDB" id="A0A4R3U5R9"/>
<reference evidence="2 3" key="1">
    <citation type="submission" date="2019-03" db="EMBL/GenBank/DDBJ databases">
        <title>Genomic Encyclopedia of Type Strains, Phase IV (KMG-IV): sequencing the most valuable type-strain genomes for metagenomic binning, comparative biology and taxonomic classification.</title>
        <authorList>
            <person name="Goeker M."/>
        </authorList>
    </citation>
    <scope>NUCLEOTIDE SEQUENCE [LARGE SCALE GENOMIC DNA]</scope>
    <source>
        <strain evidence="2 3">DSM 654</strain>
    </source>
</reference>
<sequence length="519" mass="58102">MTQAVAVVREGHAYQARQFWLKALRLLDPLSGIAKVGFEKGPKGFDDIWVEYEDGRGRHDHRGESLKRDHYQCKWHVGPGDFTFEDLTKPDFINASSHSLLERALNAQRAYAPAGSGARFRLVTNWQIQKGDPLRSMVAARHGFMRVDRLFDGTTDASIAGKVRKAWREHLGVDDAGLLLMVQTLGLGIDSRSLIDLRDNLDPLLELRGMRRVPEAEDVCWYDDLTFQWLAAGRIEFDRNSFSDACKQQNLFEAPPKKHIVFGVKSFEHPIDALEERCVKVLDLVQHFDDRQIRDDTDWRNALYPKLKSFLVDAAAASEDLRLILDAHATLAFAAGSVLNIKSGRHVELEQRVLHRVVWKAGDTKEDPSWPKWDFTRETLDSKPGDLAVAVCLTHDIAKDVAQYLAASKTVVSEFLVARPSGGPGARAVLCGNHAFLLAEGLAQQVHAVRARGFRVHLFIAAPNAFTFMVGQRQPVLGELTLYEFDFEGMHGGSYTPSLLLPVVTSRVDFGSRSQAIRG</sequence>
<dbReference type="Pfam" id="PF18145">
    <property type="entry name" value="SAVED"/>
    <property type="match status" value="1"/>
</dbReference>
<organism evidence="2 3">
    <name type="scientific">Roseateles saccharophilus</name>
    <name type="common">Pseudomonas saccharophila</name>
    <dbReference type="NCBI Taxonomy" id="304"/>
    <lineage>
        <taxon>Bacteria</taxon>
        <taxon>Pseudomonadati</taxon>
        <taxon>Pseudomonadota</taxon>
        <taxon>Betaproteobacteria</taxon>
        <taxon>Burkholderiales</taxon>
        <taxon>Sphaerotilaceae</taxon>
        <taxon>Roseateles</taxon>
    </lineage>
</organism>
<feature type="domain" description="SMODS-associated and fused to various effectors" evidence="1">
    <location>
        <begin position="303"/>
        <end position="499"/>
    </location>
</feature>
<gene>
    <name evidence="2" type="ORF">EV671_10757</name>
</gene>
<dbReference type="RefSeq" id="WP_132576839.1">
    <property type="nucleotide sequence ID" value="NZ_CBCSGL010000108.1"/>
</dbReference>
<proteinExistence type="predicted"/>
<dbReference type="OrthoDB" id="268467at2"/>
<accession>A0A4R3U5R9</accession>
<dbReference type="InterPro" id="IPR040836">
    <property type="entry name" value="SAVED"/>
</dbReference>
<dbReference type="EMBL" id="SMBU01000075">
    <property type="protein sequence ID" value="TCU81551.1"/>
    <property type="molecule type" value="Genomic_DNA"/>
</dbReference>
<dbReference type="NCBIfam" id="NF033611">
    <property type="entry name" value="SAVED"/>
    <property type="match status" value="1"/>
</dbReference>
<dbReference type="Proteomes" id="UP000295110">
    <property type="component" value="Unassembled WGS sequence"/>
</dbReference>